<name>A0AAV4DBM6_9GAST</name>
<dbReference type="Pfam" id="PF00026">
    <property type="entry name" value="Asp"/>
    <property type="match status" value="1"/>
</dbReference>
<comment type="caution">
    <text evidence="7">The sequence shown here is derived from an EMBL/GenBank/DDBJ whole genome shotgun (WGS) entry which is preliminary data.</text>
</comment>
<proteinExistence type="inferred from homology"/>
<sequence>MILLVFLLLVTSGSSFAADIINIPLHPVKAPIESFRRVLDDPQLTPPNSTAPEVKLRFLKAEYNAYITIGTPGQVFNVIFDTGSADLWVPSVKCDEDNIACQTHNQYNASASKTYEAVGDPFRVNYPYGGVKGHLSRDTVTVAGIPIKDHVFAEVLEQSDVFQDTSADGILGMGFAHLSVDRKPTVFDKMVEQNLVPAPVFSFYFQSYREDKDESESVLTLGGTNPDHYTGNFTFVDLTRVRMSNGFGTFCKQGCPAIVDSGNTLIIGPFTETGDLNRRLGGIRVLGIPGMYRFHCSRLNRMPDLEFIINGTPLTLTSKEYTMEVDGTCLSAILGRRFGYRKPRYWILGTFFMRTYYTQFDRENFRIGFAKANHSSK</sequence>
<keyword evidence="4" id="KW-0064">Aspartyl protease</keyword>
<dbReference type="PANTHER" id="PTHR47966">
    <property type="entry name" value="BETA-SITE APP-CLEAVING ENZYME, ISOFORM A-RELATED"/>
    <property type="match status" value="1"/>
</dbReference>
<feature type="active site" evidence="2">
    <location>
        <position position="260"/>
    </location>
</feature>
<feature type="disulfide bond" evidence="3">
    <location>
        <begin position="296"/>
        <end position="329"/>
    </location>
</feature>
<dbReference type="PANTHER" id="PTHR47966:SF51">
    <property type="entry name" value="BETA-SITE APP-CLEAVING ENZYME, ISOFORM A-RELATED"/>
    <property type="match status" value="1"/>
</dbReference>
<protein>
    <submittedName>
        <fullName evidence="7">Cathepsin d</fullName>
    </submittedName>
</protein>
<feature type="chain" id="PRO_5043629627" evidence="5">
    <location>
        <begin position="18"/>
        <end position="377"/>
    </location>
</feature>
<dbReference type="PROSITE" id="PS00141">
    <property type="entry name" value="ASP_PROTEASE"/>
    <property type="match status" value="1"/>
</dbReference>
<dbReference type="AlphaFoldDB" id="A0AAV4DBM6"/>
<accession>A0AAV4DBM6</accession>
<keyword evidence="4" id="KW-0378">Hydrolase</keyword>
<dbReference type="InterPro" id="IPR001969">
    <property type="entry name" value="Aspartic_peptidase_AS"/>
</dbReference>
<evidence type="ECO:0000313" key="7">
    <source>
        <dbReference type="EMBL" id="GFO41564.1"/>
    </source>
</evidence>
<dbReference type="FunFam" id="2.40.70.10:FF:000008">
    <property type="entry name" value="Cathepsin D"/>
    <property type="match status" value="1"/>
</dbReference>
<dbReference type="Gene3D" id="2.40.70.10">
    <property type="entry name" value="Acid Proteases"/>
    <property type="match status" value="2"/>
</dbReference>
<organism evidence="7 8">
    <name type="scientific">Plakobranchus ocellatus</name>
    <dbReference type="NCBI Taxonomy" id="259542"/>
    <lineage>
        <taxon>Eukaryota</taxon>
        <taxon>Metazoa</taxon>
        <taxon>Spiralia</taxon>
        <taxon>Lophotrochozoa</taxon>
        <taxon>Mollusca</taxon>
        <taxon>Gastropoda</taxon>
        <taxon>Heterobranchia</taxon>
        <taxon>Euthyneura</taxon>
        <taxon>Panpulmonata</taxon>
        <taxon>Sacoglossa</taxon>
        <taxon>Placobranchoidea</taxon>
        <taxon>Plakobranchidae</taxon>
        <taxon>Plakobranchus</taxon>
    </lineage>
</organism>
<evidence type="ECO:0000256" key="3">
    <source>
        <dbReference type="PIRSR" id="PIRSR601461-2"/>
    </source>
</evidence>
<evidence type="ECO:0000256" key="1">
    <source>
        <dbReference type="ARBA" id="ARBA00007447"/>
    </source>
</evidence>
<evidence type="ECO:0000256" key="5">
    <source>
        <dbReference type="SAM" id="SignalP"/>
    </source>
</evidence>
<feature type="domain" description="Peptidase A1" evidence="6">
    <location>
        <begin position="63"/>
        <end position="370"/>
    </location>
</feature>
<evidence type="ECO:0000259" key="6">
    <source>
        <dbReference type="PROSITE" id="PS51767"/>
    </source>
</evidence>
<dbReference type="SUPFAM" id="SSF50630">
    <property type="entry name" value="Acid proteases"/>
    <property type="match status" value="1"/>
</dbReference>
<gene>
    <name evidence="7" type="ORF">PoB_006806900</name>
</gene>
<dbReference type="Proteomes" id="UP000735302">
    <property type="component" value="Unassembled WGS sequence"/>
</dbReference>
<feature type="signal peptide" evidence="5">
    <location>
        <begin position="1"/>
        <end position="17"/>
    </location>
</feature>
<keyword evidence="8" id="KW-1185">Reference proteome</keyword>
<evidence type="ECO:0000256" key="4">
    <source>
        <dbReference type="RuleBase" id="RU000454"/>
    </source>
</evidence>
<dbReference type="InterPro" id="IPR021109">
    <property type="entry name" value="Peptidase_aspartic_dom_sf"/>
</dbReference>
<keyword evidence="3" id="KW-1015">Disulfide bond</keyword>
<dbReference type="GO" id="GO:0004190">
    <property type="term" value="F:aspartic-type endopeptidase activity"/>
    <property type="evidence" value="ECO:0007669"/>
    <property type="project" value="UniProtKB-KW"/>
</dbReference>
<comment type="similarity">
    <text evidence="1 4">Belongs to the peptidase A1 family.</text>
</comment>
<feature type="active site" evidence="2">
    <location>
        <position position="81"/>
    </location>
</feature>
<dbReference type="PRINTS" id="PR00792">
    <property type="entry name" value="PEPSIN"/>
</dbReference>
<keyword evidence="4" id="KW-0645">Protease</keyword>
<evidence type="ECO:0000313" key="8">
    <source>
        <dbReference type="Proteomes" id="UP000735302"/>
    </source>
</evidence>
<feature type="disulfide bond" evidence="3">
    <location>
        <begin position="94"/>
        <end position="101"/>
    </location>
</feature>
<reference evidence="7 8" key="1">
    <citation type="journal article" date="2021" name="Elife">
        <title>Chloroplast acquisition without the gene transfer in kleptoplastic sea slugs, Plakobranchus ocellatus.</title>
        <authorList>
            <person name="Maeda T."/>
            <person name="Takahashi S."/>
            <person name="Yoshida T."/>
            <person name="Shimamura S."/>
            <person name="Takaki Y."/>
            <person name="Nagai Y."/>
            <person name="Toyoda A."/>
            <person name="Suzuki Y."/>
            <person name="Arimoto A."/>
            <person name="Ishii H."/>
            <person name="Satoh N."/>
            <person name="Nishiyama T."/>
            <person name="Hasebe M."/>
            <person name="Maruyama T."/>
            <person name="Minagawa J."/>
            <person name="Obokata J."/>
            <person name="Shigenobu S."/>
        </authorList>
    </citation>
    <scope>NUCLEOTIDE SEQUENCE [LARGE SCALE GENOMIC DNA]</scope>
</reference>
<dbReference type="GO" id="GO:0006508">
    <property type="term" value="P:proteolysis"/>
    <property type="evidence" value="ECO:0007669"/>
    <property type="project" value="UniProtKB-KW"/>
</dbReference>
<dbReference type="EMBL" id="BLXT01007705">
    <property type="protein sequence ID" value="GFO41564.1"/>
    <property type="molecule type" value="Genomic_DNA"/>
</dbReference>
<dbReference type="PROSITE" id="PS51767">
    <property type="entry name" value="PEPTIDASE_A1"/>
    <property type="match status" value="1"/>
</dbReference>
<evidence type="ECO:0000256" key="2">
    <source>
        <dbReference type="PIRSR" id="PIRSR601461-1"/>
    </source>
</evidence>
<dbReference type="InterPro" id="IPR033121">
    <property type="entry name" value="PEPTIDASE_A1"/>
</dbReference>
<keyword evidence="5" id="KW-0732">Signal</keyword>
<dbReference type="InterPro" id="IPR001461">
    <property type="entry name" value="Aspartic_peptidase_A1"/>
</dbReference>